<dbReference type="OrthoDB" id="193931at2759"/>
<dbReference type="FunFam" id="1.10.510.10:FF:000279">
    <property type="entry name" value="Non-specific serine/threonine protein kinase"/>
    <property type="match status" value="1"/>
</dbReference>
<evidence type="ECO:0000256" key="11">
    <source>
        <dbReference type="ARBA" id="ARBA00048679"/>
    </source>
</evidence>
<dbReference type="Gene3D" id="3.30.200.20">
    <property type="entry name" value="Phosphorylase Kinase, domain 1"/>
    <property type="match status" value="1"/>
</dbReference>
<evidence type="ECO:0000256" key="8">
    <source>
        <dbReference type="ARBA" id="ARBA00022840"/>
    </source>
</evidence>
<comment type="catalytic activity">
    <reaction evidence="11">
        <text>L-seryl-[protein] + ATP = O-phospho-L-seryl-[protein] + ADP + H(+)</text>
        <dbReference type="Rhea" id="RHEA:17989"/>
        <dbReference type="Rhea" id="RHEA-COMP:9863"/>
        <dbReference type="Rhea" id="RHEA-COMP:11604"/>
        <dbReference type="ChEBI" id="CHEBI:15378"/>
        <dbReference type="ChEBI" id="CHEBI:29999"/>
        <dbReference type="ChEBI" id="CHEBI:30616"/>
        <dbReference type="ChEBI" id="CHEBI:83421"/>
        <dbReference type="ChEBI" id="CHEBI:456216"/>
        <dbReference type="EC" id="2.7.11.1"/>
    </reaction>
</comment>
<keyword evidence="7" id="KW-0418">Kinase</keyword>
<dbReference type="FunFam" id="3.30.200.20:FF:000096">
    <property type="entry name" value="Non-specific serine/threonine protein kinase"/>
    <property type="match status" value="1"/>
</dbReference>
<dbReference type="SUPFAM" id="SSF56112">
    <property type="entry name" value="Protein kinase-like (PK-like)"/>
    <property type="match status" value="1"/>
</dbReference>
<evidence type="ECO:0000256" key="7">
    <source>
        <dbReference type="ARBA" id="ARBA00022777"/>
    </source>
</evidence>
<dbReference type="Pfam" id="PF03822">
    <property type="entry name" value="NAF"/>
    <property type="match status" value="1"/>
</dbReference>
<feature type="binding site" evidence="12">
    <location>
        <position position="49"/>
    </location>
    <ligand>
        <name>ATP</name>
        <dbReference type="ChEBI" id="CHEBI:30616"/>
    </ligand>
</feature>
<dbReference type="EMBL" id="CM018040">
    <property type="protein sequence ID" value="KAA8535103.1"/>
    <property type="molecule type" value="Genomic_DNA"/>
</dbReference>
<evidence type="ECO:0000256" key="5">
    <source>
        <dbReference type="ARBA" id="ARBA00022679"/>
    </source>
</evidence>
<organism evidence="16 17">
    <name type="scientific">Nyssa sinensis</name>
    <dbReference type="NCBI Taxonomy" id="561372"/>
    <lineage>
        <taxon>Eukaryota</taxon>
        <taxon>Viridiplantae</taxon>
        <taxon>Streptophyta</taxon>
        <taxon>Embryophyta</taxon>
        <taxon>Tracheophyta</taxon>
        <taxon>Spermatophyta</taxon>
        <taxon>Magnoliopsida</taxon>
        <taxon>eudicotyledons</taxon>
        <taxon>Gunneridae</taxon>
        <taxon>Pentapetalae</taxon>
        <taxon>asterids</taxon>
        <taxon>Cornales</taxon>
        <taxon>Nyssaceae</taxon>
        <taxon>Nyssa</taxon>
    </lineage>
</organism>
<evidence type="ECO:0000256" key="6">
    <source>
        <dbReference type="ARBA" id="ARBA00022741"/>
    </source>
</evidence>
<dbReference type="InterPro" id="IPR018451">
    <property type="entry name" value="NAF/FISL_domain"/>
</dbReference>
<proteinExistence type="inferred from homology"/>
<dbReference type="EC" id="2.7.11.1" evidence="3"/>
<evidence type="ECO:0000256" key="4">
    <source>
        <dbReference type="ARBA" id="ARBA00022527"/>
    </source>
</evidence>
<evidence type="ECO:0000259" key="15">
    <source>
        <dbReference type="PROSITE" id="PS50816"/>
    </source>
</evidence>
<dbReference type="FunFam" id="3.30.310.80:FF:000002">
    <property type="entry name" value="Non-specific serine/threonine protein kinase"/>
    <property type="match status" value="1"/>
</dbReference>
<dbReference type="GO" id="GO:0004674">
    <property type="term" value="F:protein serine/threonine kinase activity"/>
    <property type="evidence" value="ECO:0007669"/>
    <property type="project" value="UniProtKB-KW"/>
</dbReference>
<name>A0A5J5AW30_9ASTE</name>
<keyword evidence="5" id="KW-0808">Transferase</keyword>
<dbReference type="PANTHER" id="PTHR43895">
    <property type="entry name" value="CALCIUM/CALMODULIN-DEPENDENT PROTEIN KINASE KINASE-RELATED"/>
    <property type="match status" value="1"/>
</dbReference>
<evidence type="ECO:0000256" key="2">
    <source>
        <dbReference type="ARBA" id="ARBA00006234"/>
    </source>
</evidence>
<dbReference type="Gene3D" id="3.30.310.80">
    <property type="entry name" value="Kinase associated domain 1, KA1"/>
    <property type="match status" value="1"/>
</dbReference>
<comment type="similarity">
    <text evidence="2">Belongs to the protein kinase superfamily. CAMK Ser/Thr protein kinase family. SNF1 subfamily.</text>
</comment>
<evidence type="ECO:0000256" key="3">
    <source>
        <dbReference type="ARBA" id="ARBA00012513"/>
    </source>
</evidence>
<dbReference type="InterPro" id="IPR000719">
    <property type="entry name" value="Prot_kinase_dom"/>
</dbReference>
<evidence type="ECO:0000313" key="16">
    <source>
        <dbReference type="EMBL" id="KAA8535103.1"/>
    </source>
</evidence>
<dbReference type="SMART" id="SM00220">
    <property type="entry name" value="S_TKc"/>
    <property type="match status" value="1"/>
</dbReference>
<dbReference type="PANTHER" id="PTHR43895:SF32">
    <property type="entry name" value="SERINE_THREONINE-PROTEIN KINASE CHK1"/>
    <property type="match status" value="1"/>
</dbReference>
<dbReference type="PROSITE" id="PS00108">
    <property type="entry name" value="PROTEIN_KINASE_ST"/>
    <property type="match status" value="1"/>
</dbReference>
<dbReference type="Pfam" id="PF00069">
    <property type="entry name" value="Pkinase"/>
    <property type="match status" value="1"/>
</dbReference>
<evidence type="ECO:0000313" key="17">
    <source>
        <dbReference type="Proteomes" id="UP000325577"/>
    </source>
</evidence>
<evidence type="ECO:0000256" key="9">
    <source>
        <dbReference type="ARBA" id="ARBA00023211"/>
    </source>
</evidence>
<keyword evidence="6 12" id="KW-0547">Nucleotide-binding</keyword>
<evidence type="ECO:0000256" key="1">
    <source>
        <dbReference type="ARBA" id="ARBA00001936"/>
    </source>
</evidence>
<dbReference type="InterPro" id="IPR004041">
    <property type="entry name" value="NAF_dom"/>
</dbReference>
<keyword evidence="4 13" id="KW-0723">Serine/threonine-protein kinase</keyword>
<reference evidence="16 17" key="1">
    <citation type="submission" date="2019-09" db="EMBL/GenBank/DDBJ databases">
        <title>A chromosome-level genome assembly of the Chinese tupelo Nyssa sinensis.</title>
        <authorList>
            <person name="Yang X."/>
            <person name="Kang M."/>
            <person name="Yang Y."/>
            <person name="Xiong H."/>
            <person name="Wang M."/>
            <person name="Zhang Z."/>
            <person name="Wang Z."/>
            <person name="Wu H."/>
            <person name="Ma T."/>
            <person name="Liu J."/>
            <person name="Xi Z."/>
        </authorList>
    </citation>
    <scope>NUCLEOTIDE SEQUENCE [LARGE SCALE GENOMIC DNA]</scope>
    <source>
        <strain evidence="16">J267</strain>
        <tissue evidence="16">Leaf</tissue>
    </source>
</reference>
<evidence type="ECO:0000256" key="10">
    <source>
        <dbReference type="ARBA" id="ARBA00047899"/>
    </source>
</evidence>
<evidence type="ECO:0000259" key="14">
    <source>
        <dbReference type="PROSITE" id="PS50011"/>
    </source>
</evidence>
<dbReference type="PROSITE" id="PS50816">
    <property type="entry name" value="NAF"/>
    <property type="match status" value="1"/>
</dbReference>
<dbReference type="InterPro" id="IPR011009">
    <property type="entry name" value="Kinase-like_dom_sf"/>
</dbReference>
<feature type="domain" description="NAF" evidence="15">
    <location>
        <begin position="305"/>
        <end position="329"/>
    </location>
</feature>
<comment type="catalytic activity">
    <reaction evidence="10">
        <text>L-threonyl-[protein] + ATP = O-phospho-L-threonyl-[protein] + ADP + H(+)</text>
        <dbReference type="Rhea" id="RHEA:46608"/>
        <dbReference type="Rhea" id="RHEA-COMP:11060"/>
        <dbReference type="Rhea" id="RHEA-COMP:11605"/>
        <dbReference type="ChEBI" id="CHEBI:15378"/>
        <dbReference type="ChEBI" id="CHEBI:30013"/>
        <dbReference type="ChEBI" id="CHEBI:30616"/>
        <dbReference type="ChEBI" id="CHEBI:61977"/>
        <dbReference type="ChEBI" id="CHEBI:456216"/>
        <dbReference type="EC" id="2.7.11.1"/>
    </reaction>
</comment>
<accession>A0A5J5AW30</accession>
<dbReference type="PROSITE" id="PS00107">
    <property type="entry name" value="PROTEIN_KINASE_ATP"/>
    <property type="match status" value="1"/>
</dbReference>
<evidence type="ECO:0000256" key="13">
    <source>
        <dbReference type="RuleBase" id="RU000304"/>
    </source>
</evidence>
<dbReference type="InterPro" id="IPR017441">
    <property type="entry name" value="Protein_kinase_ATP_BS"/>
</dbReference>
<gene>
    <name evidence="16" type="ORF">F0562_030106</name>
</gene>
<dbReference type="AlphaFoldDB" id="A0A5J5AW30"/>
<dbReference type="GO" id="GO:0007165">
    <property type="term" value="P:signal transduction"/>
    <property type="evidence" value="ECO:0007669"/>
    <property type="project" value="InterPro"/>
</dbReference>
<dbReference type="GO" id="GO:0005524">
    <property type="term" value="F:ATP binding"/>
    <property type="evidence" value="ECO:0007669"/>
    <property type="project" value="UniProtKB-UniRule"/>
</dbReference>
<dbReference type="Gene3D" id="1.10.510.10">
    <property type="entry name" value="Transferase(Phosphotransferase) domain 1"/>
    <property type="match status" value="1"/>
</dbReference>
<sequence length="445" mass="50486">MKMVTRKVGKYEVGRTIGEGTFAKVKFAQSMETGESVAMKVMAKSTILKHKMVDQIKREISIMKIVRHPNIVRLHEVLASRMKIYIVLEFVTGGELFDKIAHQGRLPENEARRYFQQLIDAVSHCHSKGVYHRDLKPENLLLDSHGNLKVSDFGLSALPKQGVELLHTTCGTPNYVAPEVLSHQGYDGATADVWSCGVILYVLMAGYLPFNEVDLPTLYKKINAADFSCPFWFSPGATSLIHKILDPKPETRIRVEGIKNDPWFLKTYVPVRHGEDEEVTLDDIRAVFDDIEDHYVTEQSENNDNGPLIMNAFEMITLSQGLNLSALFDRRQDYVKRQTRFVSRQPAKVIISTIEAVAESMSLKVHTRNYKTRLEGVSANKTGQFAVVLEVFEVAPSLFMVDVRKAAGDTLEYHKFYKNFCAKLEHIIWKPKEGMTNSTLLRTMT</sequence>
<dbReference type="GO" id="GO:0106310">
    <property type="term" value="F:protein serine kinase activity"/>
    <property type="evidence" value="ECO:0007669"/>
    <property type="project" value="RHEA"/>
</dbReference>
<dbReference type="InterPro" id="IPR008271">
    <property type="entry name" value="Ser/Thr_kinase_AS"/>
</dbReference>
<keyword evidence="8 12" id="KW-0067">ATP-binding</keyword>
<keyword evidence="9" id="KW-0464">Manganese</keyword>
<dbReference type="Proteomes" id="UP000325577">
    <property type="component" value="Linkage Group LG17"/>
</dbReference>
<dbReference type="PROSITE" id="PS50011">
    <property type="entry name" value="PROTEIN_KINASE_DOM"/>
    <property type="match status" value="1"/>
</dbReference>
<comment type="cofactor">
    <cofactor evidence="1">
        <name>Mn(2+)</name>
        <dbReference type="ChEBI" id="CHEBI:29035"/>
    </cofactor>
</comment>
<dbReference type="CDD" id="cd12195">
    <property type="entry name" value="CIPK_C"/>
    <property type="match status" value="1"/>
</dbReference>
<protein>
    <recommendedName>
        <fullName evidence="3">non-specific serine/threonine protein kinase</fullName>
        <ecNumber evidence="3">2.7.11.1</ecNumber>
    </recommendedName>
</protein>
<evidence type="ECO:0000256" key="12">
    <source>
        <dbReference type="PROSITE-ProRule" id="PRU10141"/>
    </source>
</evidence>
<feature type="domain" description="Protein kinase" evidence="14">
    <location>
        <begin position="11"/>
        <end position="264"/>
    </location>
</feature>
<keyword evidence="17" id="KW-1185">Reference proteome</keyword>